<evidence type="ECO:0000313" key="6">
    <source>
        <dbReference type="EMBL" id="TQV87294.1"/>
    </source>
</evidence>
<comment type="caution">
    <text evidence="6">The sequence shown here is derived from an EMBL/GenBank/DDBJ whole genome shotgun (WGS) entry which is preliminary data.</text>
</comment>
<dbReference type="Pfam" id="PF00486">
    <property type="entry name" value="Trans_reg_C"/>
    <property type="match status" value="1"/>
</dbReference>
<feature type="DNA-binding region" description="OmpR/PhoB-type" evidence="3">
    <location>
        <begin position="133"/>
        <end position="232"/>
    </location>
</feature>
<dbReference type="Gene3D" id="3.40.50.2300">
    <property type="match status" value="1"/>
</dbReference>
<dbReference type="SMART" id="SM00862">
    <property type="entry name" value="Trans_reg_C"/>
    <property type="match status" value="1"/>
</dbReference>
<protein>
    <submittedName>
        <fullName evidence="6">Response regulator transcription factor</fullName>
    </submittedName>
</protein>
<dbReference type="GO" id="GO:0006355">
    <property type="term" value="P:regulation of DNA-templated transcription"/>
    <property type="evidence" value="ECO:0007669"/>
    <property type="project" value="InterPro"/>
</dbReference>
<reference evidence="6 7" key="1">
    <citation type="submission" date="2019-07" db="EMBL/GenBank/DDBJ databases">
        <title>Draft genome for Aliikangiella sp. M105.</title>
        <authorList>
            <person name="Wang G."/>
        </authorList>
    </citation>
    <scope>NUCLEOTIDE SEQUENCE [LARGE SCALE GENOMIC DNA]</scope>
    <source>
        <strain evidence="6 7">M105</strain>
    </source>
</reference>
<dbReference type="PANTHER" id="PTHR48111">
    <property type="entry name" value="REGULATOR OF RPOS"/>
    <property type="match status" value="1"/>
</dbReference>
<dbReference type="AlphaFoldDB" id="A0A545UCU9"/>
<dbReference type="PROSITE" id="PS51755">
    <property type="entry name" value="OMPR_PHOB"/>
    <property type="match status" value="1"/>
</dbReference>
<dbReference type="Proteomes" id="UP000315439">
    <property type="component" value="Unassembled WGS sequence"/>
</dbReference>
<keyword evidence="2" id="KW-0597">Phosphoprotein</keyword>
<evidence type="ECO:0000259" key="4">
    <source>
        <dbReference type="PROSITE" id="PS50110"/>
    </source>
</evidence>
<keyword evidence="7" id="KW-1185">Reference proteome</keyword>
<keyword evidence="1 3" id="KW-0238">DNA-binding</keyword>
<dbReference type="SUPFAM" id="SSF46894">
    <property type="entry name" value="C-terminal effector domain of the bipartite response regulators"/>
    <property type="match status" value="1"/>
</dbReference>
<dbReference type="InterPro" id="IPR001867">
    <property type="entry name" value="OmpR/PhoB-type_DNA-bd"/>
</dbReference>
<dbReference type="InterPro" id="IPR011006">
    <property type="entry name" value="CheY-like_superfamily"/>
</dbReference>
<dbReference type="RefSeq" id="WP_142893890.1">
    <property type="nucleotide sequence ID" value="NZ_ML660164.1"/>
</dbReference>
<dbReference type="SUPFAM" id="SSF52172">
    <property type="entry name" value="CheY-like"/>
    <property type="match status" value="1"/>
</dbReference>
<organism evidence="6 7">
    <name type="scientific">Aliikangiella coralliicola</name>
    <dbReference type="NCBI Taxonomy" id="2592383"/>
    <lineage>
        <taxon>Bacteria</taxon>
        <taxon>Pseudomonadati</taxon>
        <taxon>Pseudomonadota</taxon>
        <taxon>Gammaproteobacteria</taxon>
        <taxon>Oceanospirillales</taxon>
        <taxon>Pleioneaceae</taxon>
        <taxon>Aliikangiella</taxon>
    </lineage>
</organism>
<name>A0A545UCU9_9GAMM</name>
<dbReference type="OrthoDB" id="9802426at2"/>
<dbReference type="GO" id="GO:0000976">
    <property type="term" value="F:transcription cis-regulatory region binding"/>
    <property type="evidence" value="ECO:0007669"/>
    <property type="project" value="TreeGrafter"/>
</dbReference>
<dbReference type="InterPro" id="IPR016032">
    <property type="entry name" value="Sig_transdc_resp-reg_C-effctor"/>
</dbReference>
<dbReference type="GO" id="GO:0032993">
    <property type="term" value="C:protein-DNA complex"/>
    <property type="evidence" value="ECO:0007669"/>
    <property type="project" value="TreeGrafter"/>
</dbReference>
<dbReference type="Pfam" id="PF00072">
    <property type="entry name" value="Response_reg"/>
    <property type="match status" value="1"/>
</dbReference>
<feature type="domain" description="OmpR/PhoB-type" evidence="5">
    <location>
        <begin position="133"/>
        <end position="232"/>
    </location>
</feature>
<dbReference type="PANTHER" id="PTHR48111:SF47">
    <property type="entry name" value="TRANSCRIPTIONAL REGULATORY PROTEIN RSTA"/>
    <property type="match status" value="1"/>
</dbReference>
<feature type="domain" description="Response regulatory" evidence="4">
    <location>
        <begin position="9"/>
        <end position="122"/>
    </location>
</feature>
<gene>
    <name evidence="6" type="ORF">FLL46_12650</name>
</gene>
<evidence type="ECO:0000256" key="2">
    <source>
        <dbReference type="PROSITE-ProRule" id="PRU00169"/>
    </source>
</evidence>
<accession>A0A545UCU9</accession>
<dbReference type="GO" id="GO:0000156">
    <property type="term" value="F:phosphorelay response regulator activity"/>
    <property type="evidence" value="ECO:0007669"/>
    <property type="project" value="TreeGrafter"/>
</dbReference>
<dbReference type="InterPro" id="IPR039420">
    <property type="entry name" value="WalR-like"/>
</dbReference>
<dbReference type="PROSITE" id="PS50110">
    <property type="entry name" value="RESPONSE_REGULATORY"/>
    <property type="match status" value="1"/>
</dbReference>
<dbReference type="InterPro" id="IPR001789">
    <property type="entry name" value="Sig_transdc_resp-reg_receiver"/>
</dbReference>
<evidence type="ECO:0000256" key="1">
    <source>
        <dbReference type="ARBA" id="ARBA00023125"/>
    </source>
</evidence>
<dbReference type="Gene3D" id="1.10.10.10">
    <property type="entry name" value="Winged helix-like DNA-binding domain superfamily/Winged helix DNA-binding domain"/>
    <property type="match status" value="1"/>
</dbReference>
<evidence type="ECO:0000313" key="7">
    <source>
        <dbReference type="Proteomes" id="UP000315439"/>
    </source>
</evidence>
<dbReference type="SMART" id="SM00448">
    <property type="entry name" value="REC"/>
    <property type="match status" value="1"/>
</dbReference>
<feature type="modified residue" description="4-aspartylphosphate" evidence="2">
    <location>
        <position position="58"/>
    </location>
</feature>
<sequence length="233" mass="26096">MNKSQSPPLIVIVEDDLEISRLTTLLLESEGFHCQSVNNGKDAEALIKKCDPALVILDVMLPGQSGIEVCKSVRPFYQGAILMLTGCDDDITQLSSFKQGADDYVIKPIKPHLLLARINALLNRTLPRSKEKMKRYDFGSLTIDCKRREVSIAGEIIDVPSSEFDILALLSQKAGEVVSRTECCENLRGLAYDGLDRSIDMRISSLRKKLAKFPEHEKRIITVRTRGYMLVQD</sequence>
<proteinExistence type="predicted"/>
<evidence type="ECO:0000259" key="5">
    <source>
        <dbReference type="PROSITE" id="PS51755"/>
    </source>
</evidence>
<dbReference type="CDD" id="cd00383">
    <property type="entry name" value="trans_reg_C"/>
    <property type="match status" value="1"/>
</dbReference>
<dbReference type="GO" id="GO:0005829">
    <property type="term" value="C:cytosol"/>
    <property type="evidence" value="ECO:0007669"/>
    <property type="project" value="TreeGrafter"/>
</dbReference>
<evidence type="ECO:0000256" key="3">
    <source>
        <dbReference type="PROSITE-ProRule" id="PRU01091"/>
    </source>
</evidence>
<dbReference type="InterPro" id="IPR036388">
    <property type="entry name" value="WH-like_DNA-bd_sf"/>
</dbReference>
<dbReference type="EMBL" id="VIKS01000008">
    <property type="protein sequence ID" value="TQV87294.1"/>
    <property type="molecule type" value="Genomic_DNA"/>
</dbReference>